<protein>
    <recommendedName>
        <fullName evidence="8">Tubulin-specific chaperone D</fullName>
    </recommendedName>
</protein>
<dbReference type="GO" id="GO:0007023">
    <property type="term" value="P:post-chaperonin tubulin folding pathway"/>
    <property type="evidence" value="ECO:0007669"/>
    <property type="project" value="InterPro"/>
</dbReference>
<sequence length="1164" mass="123519">MPQSSFPTVTLGDRGGGARPANFDASTIPVVFNANMSATPPPERCQDDFDDSDPTYTHFQRRAEFMPLLSNFLSIDLAAEPTPGEDKEEGALVTQLGNILDYYLPMPGLLDPALDDIVPPLMARLASSLEHMLASKSLSPARLARLGRVVNWVVKVRGWKAVIPYFPSALGHLHVLIALLPDPRLASDDAWELRAVLLLWLALLLTVPFSLSALSDEPTGTGLDVPSHARLFAAPSSDLAARVILLVLPLLNRPGREGEYAALVLARLFARDDAVQGLPGFLDWAGAELSDGEREREANFVTSLLSFLAVLPAMIDASHLPTLSAFYVDVLIPHLAGGATAASSGLIRKLAIKARGRWWLARLRDDMDGVEDVLDDLMTALSDKDTIVRYSAAKYLARIAALLPHEFAEEIAAATVGLFAGTEDEPVLETSFGAVVDPGGSAAGCGAMGLGGTEASRGEARWHGVCLAVAELARRGLLSDVGTAVPWVLKALGFDLRRASHSVGANVRDAGAYVLWSLSRAARPEQLAPFAESMATALVCAATLDREVGVRRAASAAFQEGVGRLGLYPSGIDVLAKTDFYSVSVRRKAFANAAPAVAAHPVYRAALREQLHNITLRHWDVAMSTAGAVTLAELLALAPEDVPDATARELAFVPALDPASTHGALLALAQIAPSVNDEKKNEFIAALARVRAAALITSNAAEIITAGCALVEAALTPTTDFTSAQRFIDAAERRREPEVHEALAAAGRKYSQVFEPAVVESFTRRAVEHLESARPTQRQANALLLGHIQYRSRDAAEAPLEALLGLLEPATKADVETRRNAVRSIADVAVQSVGDKLILDVPSYARVVAALTKALDDYATDQRGDVGSWVRAAAVRALSRVLVAAASAPMPLELVSQDAFAAATGGMAKQALEKLDVVRGASTVAWGDLLAANADVVWAWPGSRCMLDGKQMRPSSEWFGAGLELLRTPARAAMLAGLVQTAGSALHSSSDRAAGPLTRWLAALPTGDEVHTLVLTDLCTLLASNLGANRIAVPTLTTLARLFVAGPAVLEPTSYTRALSLATRGVPTLKSIDRITAALRLVVAALTLPFAEARTTAAAALSPFLAHRFPRIRAATAESLYLALQEEGDVEPELEEILLETSWAEEANAVLATHVAELVGVHVA</sequence>
<dbReference type="GeneID" id="85493431"/>
<evidence type="ECO:0000256" key="3">
    <source>
        <dbReference type="SAM" id="MobiDB-lite"/>
    </source>
</evidence>
<evidence type="ECO:0000256" key="2">
    <source>
        <dbReference type="PROSITE-ProRule" id="PRU00103"/>
    </source>
</evidence>
<keyword evidence="1" id="KW-0143">Chaperone</keyword>
<proteinExistence type="predicted"/>
<dbReference type="Proteomes" id="UP001233271">
    <property type="component" value="Chromosome 2"/>
</dbReference>
<dbReference type="InterPro" id="IPR058033">
    <property type="entry name" value="ARM_TBCD_2nd"/>
</dbReference>
<feature type="domain" description="Tubulin-folding cofactor D ARM repeats" evidence="5">
    <location>
        <begin position="368"/>
        <end position="425"/>
    </location>
</feature>
<accession>A0AA48I821</accession>
<evidence type="ECO:0008006" key="8">
    <source>
        <dbReference type="Google" id="ProtNLM"/>
    </source>
</evidence>
<keyword evidence="7" id="KW-1185">Reference proteome</keyword>
<evidence type="ECO:0000259" key="5">
    <source>
        <dbReference type="Pfam" id="PF25767"/>
    </source>
</evidence>
<dbReference type="PANTHER" id="PTHR12658:SF0">
    <property type="entry name" value="TUBULIN-SPECIFIC CHAPERONE D"/>
    <property type="match status" value="1"/>
</dbReference>
<name>A0AA48I821_9TREE</name>
<feature type="repeat" description="HEAT" evidence="2">
    <location>
        <begin position="373"/>
        <end position="410"/>
    </location>
</feature>
<dbReference type="SUPFAM" id="SSF48371">
    <property type="entry name" value="ARM repeat"/>
    <property type="match status" value="1"/>
</dbReference>
<dbReference type="AlphaFoldDB" id="A0AA48I821"/>
<feature type="region of interest" description="Disordered" evidence="3">
    <location>
        <begin position="1"/>
        <end position="22"/>
    </location>
</feature>
<dbReference type="InterPro" id="IPR011989">
    <property type="entry name" value="ARM-like"/>
</dbReference>
<dbReference type="InterPro" id="IPR022577">
    <property type="entry name" value="TBCD_C"/>
</dbReference>
<dbReference type="GO" id="GO:0007021">
    <property type="term" value="P:tubulin complex assembly"/>
    <property type="evidence" value="ECO:0007669"/>
    <property type="project" value="InterPro"/>
</dbReference>
<evidence type="ECO:0000313" key="7">
    <source>
        <dbReference type="Proteomes" id="UP001233271"/>
    </source>
</evidence>
<evidence type="ECO:0000259" key="4">
    <source>
        <dbReference type="Pfam" id="PF12612"/>
    </source>
</evidence>
<evidence type="ECO:0000256" key="1">
    <source>
        <dbReference type="ARBA" id="ARBA00023186"/>
    </source>
</evidence>
<evidence type="ECO:0000313" key="6">
    <source>
        <dbReference type="EMBL" id="BEI89560.1"/>
    </source>
</evidence>
<dbReference type="GO" id="GO:0000226">
    <property type="term" value="P:microtubule cytoskeleton organization"/>
    <property type="evidence" value="ECO:0007669"/>
    <property type="project" value="TreeGrafter"/>
</dbReference>
<dbReference type="InterPro" id="IPR021133">
    <property type="entry name" value="HEAT_type_2"/>
</dbReference>
<dbReference type="PANTHER" id="PTHR12658">
    <property type="entry name" value="BETA-TUBULIN COFACTOR D"/>
    <property type="match status" value="1"/>
</dbReference>
<dbReference type="EMBL" id="AP028213">
    <property type="protein sequence ID" value="BEI89560.1"/>
    <property type="molecule type" value="Genomic_DNA"/>
</dbReference>
<dbReference type="Pfam" id="PF12612">
    <property type="entry name" value="TFCD_C"/>
    <property type="match status" value="1"/>
</dbReference>
<dbReference type="Pfam" id="PF23579">
    <property type="entry name" value="ARM_TBCD"/>
    <property type="match status" value="1"/>
</dbReference>
<dbReference type="RefSeq" id="XP_060454826.1">
    <property type="nucleotide sequence ID" value="XM_060597987.1"/>
</dbReference>
<organism evidence="6 7">
    <name type="scientific">Cutaneotrichosporon cavernicola</name>
    <dbReference type="NCBI Taxonomy" id="279322"/>
    <lineage>
        <taxon>Eukaryota</taxon>
        <taxon>Fungi</taxon>
        <taxon>Dikarya</taxon>
        <taxon>Basidiomycota</taxon>
        <taxon>Agaricomycotina</taxon>
        <taxon>Tremellomycetes</taxon>
        <taxon>Trichosporonales</taxon>
        <taxon>Trichosporonaceae</taxon>
        <taxon>Cutaneotrichosporon</taxon>
    </lineage>
</organism>
<dbReference type="Gene3D" id="1.25.10.10">
    <property type="entry name" value="Leucine-rich Repeat Variant"/>
    <property type="match status" value="1"/>
</dbReference>
<dbReference type="Pfam" id="PF25767">
    <property type="entry name" value="ARM_TBCD_2nd"/>
    <property type="match status" value="2"/>
</dbReference>
<reference evidence="6" key="1">
    <citation type="journal article" date="2023" name="BMC Genomics">
        <title>Chromosome-level genome assemblies of Cutaneotrichosporon spp. (Trichosporonales, Basidiomycota) reveal imbalanced evolution between nucleotide sequences and chromosome synteny.</title>
        <authorList>
            <person name="Kobayashi Y."/>
            <person name="Kayamori A."/>
            <person name="Aoki K."/>
            <person name="Shiwa Y."/>
            <person name="Matsutani M."/>
            <person name="Fujita N."/>
            <person name="Sugita T."/>
            <person name="Iwasaki W."/>
            <person name="Tanaka N."/>
            <person name="Takashima M."/>
        </authorList>
    </citation>
    <scope>NUCLEOTIDE SEQUENCE</scope>
    <source>
        <strain evidence="6">HIS019</strain>
    </source>
</reference>
<dbReference type="KEGG" id="ccac:CcaHIS019_0209220"/>
<dbReference type="InterPro" id="IPR033162">
    <property type="entry name" value="TBCD"/>
</dbReference>
<feature type="domain" description="Tubulin-folding cofactor D C-terminal" evidence="4">
    <location>
        <begin position="904"/>
        <end position="1046"/>
    </location>
</feature>
<gene>
    <name evidence="6" type="ORF">CcaverHIS019_0209220</name>
</gene>
<dbReference type="GO" id="GO:0005096">
    <property type="term" value="F:GTPase activator activity"/>
    <property type="evidence" value="ECO:0007669"/>
    <property type="project" value="InterPro"/>
</dbReference>
<dbReference type="PROSITE" id="PS50077">
    <property type="entry name" value="HEAT_REPEAT"/>
    <property type="match status" value="1"/>
</dbReference>
<dbReference type="InterPro" id="IPR016024">
    <property type="entry name" value="ARM-type_fold"/>
</dbReference>
<dbReference type="GO" id="GO:0048487">
    <property type="term" value="F:beta-tubulin binding"/>
    <property type="evidence" value="ECO:0007669"/>
    <property type="project" value="InterPro"/>
</dbReference>
<feature type="domain" description="Tubulin-folding cofactor D ARM repeats" evidence="5">
    <location>
        <begin position="456"/>
        <end position="572"/>
    </location>
</feature>